<feature type="compositionally biased region" description="Basic and acidic residues" evidence="1">
    <location>
        <begin position="59"/>
        <end position="73"/>
    </location>
</feature>
<organism evidence="2 3">
    <name type="scientific">Sphingorhabdus wooponensis</name>
    <dbReference type="NCBI Taxonomy" id="940136"/>
    <lineage>
        <taxon>Bacteria</taxon>
        <taxon>Pseudomonadati</taxon>
        <taxon>Pseudomonadota</taxon>
        <taxon>Alphaproteobacteria</taxon>
        <taxon>Sphingomonadales</taxon>
        <taxon>Sphingomonadaceae</taxon>
        <taxon>Sphingorhabdus</taxon>
    </lineage>
</organism>
<protein>
    <submittedName>
        <fullName evidence="2">Uncharacterized protein</fullName>
    </submittedName>
</protein>
<keyword evidence="3" id="KW-1185">Reference proteome</keyword>
<evidence type="ECO:0000313" key="2">
    <source>
        <dbReference type="EMBL" id="RRQ51496.1"/>
    </source>
</evidence>
<name>A0A3R8Q3H3_9SPHN</name>
<feature type="region of interest" description="Disordered" evidence="1">
    <location>
        <begin position="26"/>
        <end position="101"/>
    </location>
</feature>
<dbReference type="PROSITE" id="PS51257">
    <property type="entry name" value="PROKAR_LIPOPROTEIN"/>
    <property type="match status" value="1"/>
</dbReference>
<dbReference type="OrthoDB" id="7596860at2"/>
<evidence type="ECO:0000313" key="3">
    <source>
        <dbReference type="Proteomes" id="UP000268553"/>
    </source>
</evidence>
<gene>
    <name evidence="2" type="ORF">D7D48_00920</name>
</gene>
<dbReference type="EMBL" id="RWJI01000001">
    <property type="protein sequence ID" value="RRQ51496.1"/>
    <property type="molecule type" value="Genomic_DNA"/>
</dbReference>
<sequence length="101" mass="10749">MTLQRILCVTIIALAATACGKVGDLEPRSGNALPPKAYGQTAEQSAGVLTTPSVQARPGRTDELLKRSERREDDPFDIAPGEKPKPLNPEAQTPAAKTEPE</sequence>
<accession>A0A3R8Q3H3</accession>
<dbReference type="Proteomes" id="UP000268553">
    <property type="component" value="Unassembled WGS sequence"/>
</dbReference>
<evidence type="ECO:0000256" key="1">
    <source>
        <dbReference type="SAM" id="MobiDB-lite"/>
    </source>
</evidence>
<reference evidence="2 3" key="1">
    <citation type="submission" date="2018-12" db="EMBL/GenBank/DDBJ databases">
        <authorList>
            <person name="Kim S.-J."/>
            <person name="Jung G.-Y."/>
        </authorList>
    </citation>
    <scope>NUCLEOTIDE SEQUENCE [LARGE SCALE GENOMIC DNA]</scope>
    <source>
        <strain evidence="2 3">03SU3-P</strain>
    </source>
</reference>
<dbReference type="RefSeq" id="WP_125229510.1">
    <property type="nucleotide sequence ID" value="NZ_RWJI01000001.1"/>
</dbReference>
<feature type="compositionally biased region" description="Polar residues" evidence="1">
    <location>
        <begin position="41"/>
        <end position="54"/>
    </location>
</feature>
<proteinExistence type="predicted"/>
<comment type="caution">
    <text evidence="2">The sequence shown here is derived from an EMBL/GenBank/DDBJ whole genome shotgun (WGS) entry which is preliminary data.</text>
</comment>
<dbReference type="AlphaFoldDB" id="A0A3R8Q3H3"/>